<reference evidence="1" key="1">
    <citation type="journal article" date="2020" name="Stud. Mycol.">
        <title>101 Dothideomycetes genomes: a test case for predicting lifestyles and emergence of pathogens.</title>
        <authorList>
            <person name="Haridas S."/>
            <person name="Albert R."/>
            <person name="Binder M."/>
            <person name="Bloem J."/>
            <person name="Labutti K."/>
            <person name="Salamov A."/>
            <person name="Andreopoulos B."/>
            <person name="Baker S."/>
            <person name="Barry K."/>
            <person name="Bills G."/>
            <person name="Bluhm B."/>
            <person name="Cannon C."/>
            <person name="Castanera R."/>
            <person name="Culley D."/>
            <person name="Daum C."/>
            <person name="Ezra D."/>
            <person name="Gonzalez J."/>
            <person name="Henrissat B."/>
            <person name="Kuo A."/>
            <person name="Liang C."/>
            <person name="Lipzen A."/>
            <person name="Lutzoni F."/>
            <person name="Magnuson J."/>
            <person name="Mondo S."/>
            <person name="Nolan M."/>
            <person name="Ohm R."/>
            <person name="Pangilinan J."/>
            <person name="Park H.-J."/>
            <person name="Ramirez L."/>
            <person name="Alfaro M."/>
            <person name="Sun H."/>
            <person name="Tritt A."/>
            <person name="Yoshinaga Y."/>
            <person name="Zwiers L.-H."/>
            <person name="Turgeon B."/>
            <person name="Goodwin S."/>
            <person name="Spatafora J."/>
            <person name="Crous P."/>
            <person name="Grigoriev I."/>
        </authorList>
    </citation>
    <scope>NUCLEOTIDE SEQUENCE</scope>
    <source>
        <strain evidence="1">CBS 130266</strain>
    </source>
</reference>
<proteinExistence type="predicted"/>
<dbReference type="Proteomes" id="UP000800235">
    <property type="component" value="Unassembled WGS sequence"/>
</dbReference>
<gene>
    <name evidence="1" type="ORF">EJ08DRAFT_652401</name>
</gene>
<sequence length="135" mass="15321">MNHLLEALNLPFTGEHAPQLTDPNHNHWEQSWDPSVVFGGLPVFYPGGKCLIHSLHPFQQCNNPPHYGNASFARSVLFELISIKDLWRIRNEEASLRLLASTFLCDEHRQDVIVGLVVDQWRELLPGGNGLIPTY</sequence>
<dbReference type="AlphaFoldDB" id="A0A9P4NJU4"/>
<evidence type="ECO:0000313" key="2">
    <source>
        <dbReference type="Proteomes" id="UP000800235"/>
    </source>
</evidence>
<protein>
    <submittedName>
        <fullName evidence="1">Uncharacterized protein</fullName>
    </submittedName>
</protein>
<accession>A0A9P4NJU4</accession>
<evidence type="ECO:0000313" key="1">
    <source>
        <dbReference type="EMBL" id="KAF2424399.1"/>
    </source>
</evidence>
<keyword evidence="2" id="KW-1185">Reference proteome</keyword>
<name>A0A9P4NJU4_9PEZI</name>
<dbReference type="EMBL" id="MU007075">
    <property type="protein sequence ID" value="KAF2424399.1"/>
    <property type="molecule type" value="Genomic_DNA"/>
</dbReference>
<organism evidence="1 2">
    <name type="scientific">Tothia fuscella</name>
    <dbReference type="NCBI Taxonomy" id="1048955"/>
    <lineage>
        <taxon>Eukaryota</taxon>
        <taxon>Fungi</taxon>
        <taxon>Dikarya</taxon>
        <taxon>Ascomycota</taxon>
        <taxon>Pezizomycotina</taxon>
        <taxon>Dothideomycetes</taxon>
        <taxon>Pleosporomycetidae</taxon>
        <taxon>Venturiales</taxon>
        <taxon>Cylindrosympodiaceae</taxon>
        <taxon>Tothia</taxon>
    </lineage>
</organism>
<comment type="caution">
    <text evidence="1">The sequence shown here is derived from an EMBL/GenBank/DDBJ whole genome shotgun (WGS) entry which is preliminary data.</text>
</comment>